<proteinExistence type="predicted"/>
<organism evidence="2">
    <name type="scientific">Anguilla anguilla</name>
    <name type="common">European freshwater eel</name>
    <name type="synonym">Muraena anguilla</name>
    <dbReference type="NCBI Taxonomy" id="7936"/>
    <lineage>
        <taxon>Eukaryota</taxon>
        <taxon>Metazoa</taxon>
        <taxon>Chordata</taxon>
        <taxon>Craniata</taxon>
        <taxon>Vertebrata</taxon>
        <taxon>Euteleostomi</taxon>
        <taxon>Actinopterygii</taxon>
        <taxon>Neopterygii</taxon>
        <taxon>Teleostei</taxon>
        <taxon>Anguilliformes</taxon>
        <taxon>Anguillidae</taxon>
        <taxon>Anguilla</taxon>
    </lineage>
</organism>
<feature type="compositionally biased region" description="Polar residues" evidence="1">
    <location>
        <begin position="11"/>
        <end position="25"/>
    </location>
</feature>
<protein>
    <submittedName>
        <fullName evidence="2">Uncharacterized protein</fullName>
    </submittedName>
</protein>
<sequence>MVQQRFPLASYQFSHGTHPQSLPIL</sequence>
<name>A0A0E9V4V8_ANGAN</name>
<evidence type="ECO:0000313" key="2">
    <source>
        <dbReference type="EMBL" id="JAH72253.1"/>
    </source>
</evidence>
<feature type="region of interest" description="Disordered" evidence="1">
    <location>
        <begin position="1"/>
        <end position="25"/>
    </location>
</feature>
<accession>A0A0E9V4V8</accession>
<dbReference type="EMBL" id="GBXM01036324">
    <property type="protein sequence ID" value="JAH72253.1"/>
    <property type="molecule type" value="Transcribed_RNA"/>
</dbReference>
<reference evidence="2" key="1">
    <citation type="submission" date="2014-11" db="EMBL/GenBank/DDBJ databases">
        <authorList>
            <person name="Amaro Gonzalez C."/>
        </authorList>
    </citation>
    <scope>NUCLEOTIDE SEQUENCE</scope>
</reference>
<evidence type="ECO:0000256" key="1">
    <source>
        <dbReference type="SAM" id="MobiDB-lite"/>
    </source>
</evidence>
<reference evidence="2" key="2">
    <citation type="journal article" date="2015" name="Fish Shellfish Immunol.">
        <title>Early steps in the European eel (Anguilla anguilla)-Vibrio vulnificus interaction in the gills: Role of the RtxA13 toxin.</title>
        <authorList>
            <person name="Callol A."/>
            <person name="Pajuelo D."/>
            <person name="Ebbesson L."/>
            <person name="Teles M."/>
            <person name="MacKenzie S."/>
            <person name="Amaro C."/>
        </authorList>
    </citation>
    <scope>NUCLEOTIDE SEQUENCE</scope>
</reference>
<dbReference type="AlphaFoldDB" id="A0A0E9V4V8"/>